<evidence type="ECO:0000313" key="3">
    <source>
        <dbReference type="Proteomes" id="UP001152300"/>
    </source>
</evidence>
<feature type="transmembrane region" description="Helical" evidence="1">
    <location>
        <begin position="45"/>
        <end position="68"/>
    </location>
</feature>
<comment type="caution">
    <text evidence="2">The sequence shown here is derived from an EMBL/GenBank/DDBJ whole genome shotgun (WGS) entry which is preliminary data.</text>
</comment>
<keyword evidence="3" id="KW-1185">Reference proteome</keyword>
<dbReference type="EMBL" id="JAPEIS010000008">
    <property type="protein sequence ID" value="KAJ8063493.1"/>
    <property type="molecule type" value="Genomic_DNA"/>
</dbReference>
<organism evidence="2 3">
    <name type="scientific">Sclerotinia nivalis</name>
    <dbReference type="NCBI Taxonomy" id="352851"/>
    <lineage>
        <taxon>Eukaryota</taxon>
        <taxon>Fungi</taxon>
        <taxon>Dikarya</taxon>
        <taxon>Ascomycota</taxon>
        <taxon>Pezizomycotina</taxon>
        <taxon>Leotiomycetes</taxon>
        <taxon>Helotiales</taxon>
        <taxon>Sclerotiniaceae</taxon>
        <taxon>Sclerotinia</taxon>
    </lineage>
</organism>
<accession>A0A9X0AM42</accession>
<sequence>MVTRIIANVLETNTTLPSASTATTFPTPSLIATDTLPSSSTLTSILYPTITILALSFLLLFCVFTSLYKKRNKITRARQYGGFGELERLLERRIMIRYLDSIDDSPISSSSFSEEPYSDNPHPHCPWQQNQNEDLEGVDNHGWIPGGNCPWVTHSNAPTDRNEDNGHNSVDSDDELWLLVDYQMEAGNEWAENRVPLDEVEIARMQAREMEGEGRSPGEFWR</sequence>
<keyword evidence="1" id="KW-0472">Membrane</keyword>
<evidence type="ECO:0000256" key="1">
    <source>
        <dbReference type="SAM" id="Phobius"/>
    </source>
</evidence>
<name>A0A9X0AM42_9HELO</name>
<reference evidence="2" key="1">
    <citation type="submission" date="2022-11" db="EMBL/GenBank/DDBJ databases">
        <title>Genome Resource of Sclerotinia nivalis Strain SnTB1, a Plant Pathogen Isolated from American Ginseng.</title>
        <authorList>
            <person name="Fan S."/>
        </authorList>
    </citation>
    <scope>NUCLEOTIDE SEQUENCE</scope>
    <source>
        <strain evidence="2">SnTB1</strain>
    </source>
</reference>
<proteinExistence type="predicted"/>
<dbReference type="AlphaFoldDB" id="A0A9X0AM42"/>
<gene>
    <name evidence="2" type="ORF">OCU04_007369</name>
</gene>
<evidence type="ECO:0000313" key="2">
    <source>
        <dbReference type="EMBL" id="KAJ8063493.1"/>
    </source>
</evidence>
<keyword evidence="1" id="KW-0812">Transmembrane</keyword>
<dbReference type="Proteomes" id="UP001152300">
    <property type="component" value="Unassembled WGS sequence"/>
</dbReference>
<keyword evidence="1" id="KW-1133">Transmembrane helix</keyword>
<protein>
    <submittedName>
        <fullName evidence="2">Uncharacterized protein</fullName>
    </submittedName>
</protein>